<dbReference type="Pfam" id="PF13041">
    <property type="entry name" value="PPR_2"/>
    <property type="match status" value="1"/>
</dbReference>
<evidence type="ECO:0000256" key="3">
    <source>
        <dbReference type="ARBA" id="ARBA00044527"/>
    </source>
</evidence>
<evidence type="ECO:0000313" key="5">
    <source>
        <dbReference type="Proteomes" id="UP000094565"/>
    </source>
</evidence>
<dbReference type="InterPro" id="IPR011990">
    <property type="entry name" value="TPR-like_helical_dom_sf"/>
</dbReference>
<dbReference type="EMBL" id="CP014586">
    <property type="protein sequence ID" value="ANZ76306.1"/>
    <property type="molecule type" value="Genomic_DNA"/>
</dbReference>
<sequence>MIRLGLLRRFHTLVPIQGNFKSKLNVATKYGTIKKTLSKTQLKKMQKQESAELIAKNKKQLTPAAALKLAKSILENDSLDRVDPTVDLSLQDLQSLYQHPNRRLLYNFLGTSGDQLNDSYVIEKDVLKLLERDDLPRALYLVRLAKDNGIVGMNRIMQYLLKQDKVSLTFELITLRKKWGVATNSLTYTIIFQGCAKAESNLTLAQSRQLVTLLQKAHKDKLANVIHLNALLDAILKSGKFHLVWEVKKSFMDTLPKIEPDAITYTLLFKALGKSENNNEALETANVLWEEIVYNRKIKIDSYLARAYALLYLRSKNIELIKRGIIILRSYYDVCPVDEVENVSMKPHIKADTVPVLLPVDTINPRKLRFQPDKAVEEILQHSYMRLTK</sequence>
<protein>
    <recommendedName>
        <fullName evidence="3">Mitochondrial 15S rRNA processing factor CCM1</fullName>
    </recommendedName>
</protein>
<proteinExistence type="predicted"/>
<dbReference type="InterPro" id="IPR002885">
    <property type="entry name" value="PPR_rpt"/>
</dbReference>
<dbReference type="OrthoDB" id="185373at2759"/>
<gene>
    <name evidence="4" type="primary">YER077C</name>
    <name evidence="4" type="ORF">ATY40_BA7504021</name>
</gene>
<accession>A0A1B2JE13</accession>
<dbReference type="PANTHER" id="PTHR47941">
    <property type="entry name" value="PENTATRICOPEPTIDE REPEAT-CONTAINING PROTEIN 3, MITOCHONDRIAL"/>
    <property type="match status" value="1"/>
</dbReference>
<evidence type="ECO:0000313" key="4">
    <source>
        <dbReference type="EMBL" id="ANZ76306.1"/>
    </source>
</evidence>
<organism evidence="4 5">
    <name type="scientific">Komagataella pastoris</name>
    <name type="common">Yeast</name>
    <name type="synonym">Pichia pastoris</name>
    <dbReference type="NCBI Taxonomy" id="4922"/>
    <lineage>
        <taxon>Eukaryota</taxon>
        <taxon>Fungi</taxon>
        <taxon>Dikarya</taxon>
        <taxon>Ascomycota</taxon>
        <taxon>Saccharomycotina</taxon>
        <taxon>Pichiomycetes</taxon>
        <taxon>Pichiales</taxon>
        <taxon>Pichiaceae</taxon>
        <taxon>Komagataella</taxon>
    </lineage>
</organism>
<dbReference type="AlphaFoldDB" id="A0A1B2JE13"/>
<keyword evidence="5" id="KW-1185">Reference proteome</keyword>
<dbReference type="GO" id="GO:0005739">
    <property type="term" value="C:mitochondrion"/>
    <property type="evidence" value="ECO:0007669"/>
    <property type="project" value="UniProtKB-SubCell"/>
</dbReference>
<dbReference type="Proteomes" id="UP000094565">
    <property type="component" value="Chromosome 3"/>
</dbReference>
<reference evidence="4 5" key="1">
    <citation type="submission" date="2016-02" db="EMBL/GenBank/DDBJ databases">
        <title>Comparative genomic and transcriptomic foundation for Pichia pastoris.</title>
        <authorList>
            <person name="Love K.R."/>
            <person name="Shah K.A."/>
            <person name="Whittaker C.A."/>
            <person name="Wu J."/>
            <person name="Bartlett M.C."/>
            <person name="Ma D."/>
            <person name="Leeson R.L."/>
            <person name="Priest M."/>
            <person name="Young S.K."/>
            <person name="Love J.C."/>
        </authorList>
    </citation>
    <scope>NUCLEOTIDE SEQUENCE [LARGE SCALE GENOMIC DNA]</scope>
    <source>
        <strain evidence="4 5">ATCC 28485</strain>
    </source>
</reference>
<comment type="subcellular location">
    <subcellularLocation>
        <location evidence="1">Mitochondrion</location>
    </subcellularLocation>
</comment>
<keyword evidence="2" id="KW-0677">Repeat</keyword>
<dbReference type="Gene3D" id="1.25.40.10">
    <property type="entry name" value="Tetratricopeptide repeat domain"/>
    <property type="match status" value="1"/>
</dbReference>
<evidence type="ECO:0000256" key="1">
    <source>
        <dbReference type="ARBA" id="ARBA00004173"/>
    </source>
</evidence>
<name>A0A1B2JE13_PICPA</name>
<evidence type="ECO:0000256" key="2">
    <source>
        <dbReference type="ARBA" id="ARBA00022737"/>
    </source>
</evidence>